<comment type="caution">
    <text evidence="7">The sequence shown here is derived from an EMBL/GenBank/DDBJ whole genome shotgun (WGS) entry which is preliminary data.</text>
</comment>
<dbReference type="SUPFAM" id="SSF50022">
    <property type="entry name" value="ISP domain"/>
    <property type="match status" value="1"/>
</dbReference>
<dbReference type="Pfam" id="PF00355">
    <property type="entry name" value="Rieske"/>
    <property type="match status" value="1"/>
</dbReference>
<reference evidence="7 8" key="1">
    <citation type="submission" date="2020-08" db="EMBL/GenBank/DDBJ databases">
        <title>The genome sequence of Novosphingobium flavum 4Y4.</title>
        <authorList>
            <person name="Liu Y."/>
        </authorList>
    </citation>
    <scope>NUCLEOTIDE SEQUENCE [LARGE SCALE GENOMIC DNA]</scope>
    <source>
        <strain evidence="7 8">4Y4</strain>
    </source>
</reference>
<dbReference type="Pfam" id="PF19301">
    <property type="entry name" value="LigXa_C"/>
    <property type="match status" value="1"/>
</dbReference>
<dbReference type="Gene3D" id="3.90.380.10">
    <property type="entry name" value="Naphthalene 1,2-dioxygenase Alpha Subunit, Chain A, domain 1"/>
    <property type="match status" value="1"/>
</dbReference>
<evidence type="ECO:0000256" key="4">
    <source>
        <dbReference type="ARBA" id="ARBA00023004"/>
    </source>
</evidence>
<dbReference type="GO" id="GO:0016491">
    <property type="term" value="F:oxidoreductase activity"/>
    <property type="evidence" value="ECO:0007669"/>
    <property type="project" value="UniProtKB-KW"/>
</dbReference>
<evidence type="ECO:0000313" key="7">
    <source>
        <dbReference type="EMBL" id="MBC2653471.1"/>
    </source>
</evidence>
<dbReference type="InterPro" id="IPR017941">
    <property type="entry name" value="Rieske_2Fe-2S"/>
</dbReference>
<evidence type="ECO:0000313" key="8">
    <source>
        <dbReference type="Proteomes" id="UP000520156"/>
    </source>
</evidence>
<keyword evidence="2" id="KW-0479">Metal-binding</keyword>
<dbReference type="CDD" id="cd03479">
    <property type="entry name" value="Rieske_RO_Alpha_PhDO_like"/>
    <property type="match status" value="1"/>
</dbReference>
<dbReference type="EMBL" id="JACLAU010000049">
    <property type="protein sequence ID" value="MBC2653471.1"/>
    <property type="molecule type" value="Genomic_DNA"/>
</dbReference>
<proteinExistence type="predicted"/>
<keyword evidence="1" id="KW-0001">2Fe-2S</keyword>
<dbReference type="PROSITE" id="PS51296">
    <property type="entry name" value="RIESKE"/>
    <property type="match status" value="1"/>
</dbReference>
<dbReference type="PANTHER" id="PTHR21266">
    <property type="entry name" value="IRON-SULFUR DOMAIN CONTAINING PROTEIN"/>
    <property type="match status" value="1"/>
</dbReference>
<evidence type="ECO:0000256" key="2">
    <source>
        <dbReference type="ARBA" id="ARBA00022723"/>
    </source>
</evidence>
<dbReference type="InterPro" id="IPR036922">
    <property type="entry name" value="Rieske_2Fe-2S_sf"/>
</dbReference>
<name>A0A7X1FAL6_9SPHN</name>
<dbReference type="PROSITE" id="PS00570">
    <property type="entry name" value="RING_HYDROXYL_ALPHA"/>
    <property type="match status" value="1"/>
</dbReference>
<evidence type="ECO:0000259" key="6">
    <source>
        <dbReference type="PROSITE" id="PS51296"/>
    </source>
</evidence>
<organism evidence="7 8">
    <name type="scientific">Novosphingobium aerophilum</name>
    <dbReference type="NCBI Taxonomy" id="2839843"/>
    <lineage>
        <taxon>Bacteria</taxon>
        <taxon>Pseudomonadati</taxon>
        <taxon>Pseudomonadota</taxon>
        <taxon>Alphaproteobacteria</taxon>
        <taxon>Sphingomonadales</taxon>
        <taxon>Sphingomonadaceae</taxon>
        <taxon>Novosphingobium</taxon>
    </lineage>
</organism>
<evidence type="ECO:0000256" key="3">
    <source>
        <dbReference type="ARBA" id="ARBA00023002"/>
    </source>
</evidence>
<keyword evidence="5" id="KW-0411">Iron-sulfur</keyword>
<keyword evidence="3" id="KW-0560">Oxidoreductase</keyword>
<accession>A0A7X1FAL6</accession>
<keyword evidence="4" id="KW-0408">Iron</keyword>
<dbReference type="GO" id="GO:0051537">
    <property type="term" value="F:2 iron, 2 sulfur cluster binding"/>
    <property type="evidence" value="ECO:0007669"/>
    <property type="project" value="UniProtKB-KW"/>
</dbReference>
<evidence type="ECO:0000256" key="5">
    <source>
        <dbReference type="ARBA" id="ARBA00023014"/>
    </source>
</evidence>
<dbReference type="SUPFAM" id="SSF55961">
    <property type="entry name" value="Bet v1-like"/>
    <property type="match status" value="1"/>
</dbReference>
<dbReference type="PANTHER" id="PTHR21266:SF59">
    <property type="entry name" value="BLR4922 PROTEIN"/>
    <property type="match status" value="1"/>
</dbReference>
<evidence type="ECO:0000256" key="1">
    <source>
        <dbReference type="ARBA" id="ARBA00022714"/>
    </source>
</evidence>
<dbReference type="AlphaFoldDB" id="A0A7X1FAL6"/>
<gene>
    <name evidence="7" type="ORF">H7F49_17435</name>
</gene>
<feature type="domain" description="Rieske" evidence="6">
    <location>
        <begin position="27"/>
        <end position="134"/>
    </location>
</feature>
<keyword evidence="8" id="KW-1185">Reference proteome</keyword>
<dbReference type="InterPro" id="IPR015881">
    <property type="entry name" value="ARHD_Rieske_2Fe_2S"/>
</dbReference>
<sequence length="426" mass="47731">MLSVEENSKLTRVGPGTPMGRVMRSYWLPFLLPEELEAVDGPPVRVRLLGEDLIAFRDSTGRIGLVDAYCPHRRVDLFFGRNEECGLRCIYHGWKFDIDGNCVDMPAEPANSPLRDEVKIKSYPVMEWGGLIWTYMGDKDKAPPRPPEIEWGLVKPSQRNIQKRLQESNWAQALEGGIDSSHVGILHSIVKPPEEGGGFGERQVSAVPGVPYLASDRAPRFFVRNSDCGMTIGARRHASENEYYWRITQYLAPFYTMISRKGDTGPISGHAWVPIDDEKTWTFTMYWDPDSDLPDEETFDALGVNVPVIPDGSYRPIHGRHDNYGIDRDMQRNCNTSGIVGIGLQDQALQETMGAIVDRSKEILGSGDTAIVFFRKLMLDQVSQVEAGADLSLPQKPEAYRVRSAGLVLPKDVDFVVGARESMMVR</sequence>
<dbReference type="Gene3D" id="2.102.10.10">
    <property type="entry name" value="Rieske [2Fe-2S] iron-sulphur domain"/>
    <property type="match status" value="1"/>
</dbReference>
<dbReference type="GO" id="GO:0005506">
    <property type="term" value="F:iron ion binding"/>
    <property type="evidence" value="ECO:0007669"/>
    <property type="project" value="InterPro"/>
</dbReference>
<dbReference type="Proteomes" id="UP000520156">
    <property type="component" value="Unassembled WGS sequence"/>
</dbReference>
<protein>
    <submittedName>
        <fullName evidence="7">Rieske 2Fe-2S domain-containing protein</fullName>
    </submittedName>
</protein>
<dbReference type="InterPro" id="IPR050584">
    <property type="entry name" value="Cholesterol_7-desaturase"/>
</dbReference>
<dbReference type="InterPro" id="IPR045623">
    <property type="entry name" value="LigXa_C"/>
</dbReference>